<dbReference type="SUPFAM" id="SSF53748">
    <property type="entry name" value="Phosphoglycerate kinase"/>
    <property type="match status" value="1"/>
</dbReference>
<evidence type="ECO:0000256" key="1">
    <source>
        <dbReference type="ARBA" id="ARBA00000642"/>
    </source>
</evidence>
<feature type="binding site" evidence="7">
    <location>
        <position position="193"/>
    </location>
    <ligand>
        <name>ATP</name>
        <dbReference type="ChEBI" id="CHEBI:30616"/>
    </ligand>
</feature>
<dbReference type="PIRSF" id="PIRSF000724">
    <property type="entry name" value="Pgk"/>
    <property type="match status" value="1"/>
</dbReference>
<dbReference type="EC" id="2.7.2.3" evidence="2 8"/>
<dbReference type="PANTHER" id="PTHR11406:SF23">
    <property type="entry name" value="PHOSPHOGLYCERATE KINASE 1, CHLOROPLASTIC-RELATED"/>
    <property type="match status" value="1"/>
</dbReference>
<dbReference type="Gene3D" id="3.40.50.1260">
    <property type="entry name" value="Phosphoglycerate kinase, N-terminal domain"/>
    <property type="match status" value="3"/>
</dbReference>
<dbReference type="InterPro" id="IPR015824">
    <property type="entry name" value="Phosphoglycerate_kinase_N"/>
</dbReference>
<gene>
    <name evidence="9" type="primary">pgk</name>
    <name evidence="9" type="ORF">COS59_00615</name>
</gene>
<reference evidence="10" key="1">
    <citation type="submission" date="2017-09" db="EMBL/GenBank/DDBJ databases">
        <title>Depth-based differentiation of microbial function through sediment-hosted aquifers and enrichment of novel symbionts in the deep terrestrial subsurface.</title>
        <authorList>
            <person name="Probst A.J."/>
            <person name="Ladd B."/>
            <person name="Jarett J.K."/>
            <person name="Geller-Mcgrath D.E."/>
            <person name="Sieber C.M.K."/>
            <person name="Emerson J.B."/>
            <person name="Anantharaman K."/>
            <person name="Thomas B.C."/>
            <person name="Malmstrom R."/>
            <person name="Stieglmeier M."/>
            <person name="Klingl A."/>
            <person name="Woyke T."/>
            <person name="Ryan C.M."/>
            <person name="Banfield J.F."/>
        </authorList>
    </citation>
    <scope>NUCLEOTIDE SEQUENCE [LARGE SCALE GENOMIC DNA]</scope>
</reference>
<dbReference type="GO" id="GO:0043531">
    <property type="term" value="F:ADP binding"/>
    <property type="evidence" value="ECO:0007669"/>
    <property type="project" value="TreeGrafter"/>
</dbReference>
<dbReference type="Proteomes" id="UP000230131">
    <property type="component" value="Unassembled WGS sequence"/>
</dbReference>
<dbReference type="HAMAP" id="MF_00145">
    <property type="entry name" value="Phosphoglyc_kinase"/>
    <property type="match status" value="1"/>
</dbReference>
<feature type="binding site" evidence="7">
    <location>
        <position position="293"/>
    </location>
    <ligand>
        <name>ATP</name>
        <dbReference type="ChEBI" id="CHEBI:30616"/>
    </ligand>
</feature>
<dbReference type="InterPro" id="IPR001576">
    <property type="entry name" value="Phosphoglycerate_kinase"/>
</dbReference>
<evidence type="ECO:0000256" key="5">
    <source>
        <dbReference type="ARBA" id="ARBA00022777"/>
    </source>
</evidence>
<evidence type="ECO:0000256" key="6">
    <source>
        <dbReference type="ARBA" id="ARBA00022840"/>
    </source>
</evidence>
<protein>
    <recommendedName>
        <fullName evidence="2 8">Phosphoglycerate kinase</fullName>
        <ecNumber evidence="2 8">2.7.2.3</ecNumber>
    </recommendedName>
</protein>
<dbReference type="GO" id="GO:0004618">
    <property type="term" value="F:phosphoglycerate kinase activity"/>
    <property type="evidence" value="ECO:0007669"/>
    <property type="project" value="UniProtKB-EC"/>
</dbReference>
<comment type="catalytic activity">
    <reaction evidence="1 8">
        <text>(2R)-3-phosphoglycerate + ATP = (2R)-3-phospho-glyceroyl phosphate + ADP</text>
        <dbReference type="Rhea" id="RHEA:14801"/>
        <dbReference type="ChEBI" id="CHEBI:30616"/>
        <dbReference type="ChEBI" id="CHEBI:57604"/>
        <dbReference type="ChEBI" id="CHEBI:58272"/>
        <dbReference type="ChEBI" id="CHEBI:456216"/>
        <dbReference type="EC" id="2.7.2.3"/>
    </reaction>
</comment>
<dbReference type="AlphaFoldDB" id="A0A2M7B879"/>
<keyword evidence="4" id="KW-0547">Nucleotide-binding</keyword>
<comment type="similarity">
    <text evidence="8">Belongs to the phosphoglycerate kinase family.</text>
</comment>
<proteinExistence type="inferred from homology"/>
<feature type="non-terminal residue" evidence="9">
    <location>
        <position position="1"/>
    </location>
</feature>
<dbReference type="PRINTS" id="PR00477">
    <property type="entry name" value="PHGLYCKINASE"/>
</dbReference>
<organism evidence="9 10">
    <name type="scientific">Candidatus Wolfebacteria bacterium CG03_land_8_20_14_0_80_36_15</name>
    <dbReference type="NCBI Taxonomy" id="1975067"/>
    <lineage>
        <taxon>Bacteria</taxon>
        <taxon>Candidatus Wolfeibacteriota</taxon>
    </lineage>
</organism>
<keyword evidence="6 7" id="KW-0067">ATP-binding</keyword>
<name>A0A2M7B879_9BACT</name>
<accession>A0A2M7B879</accession>
<dbReference type="PANTHER" id="PTHR11406">
    <property type="entry name" value="PHOSPHOGLYCERATE KINASE"/>
    <property type="match status" value="1"/>
</dbReference>
<dbReference type="GO" id="GO:0005524">
    <property type="term" value="F:ATP binding"/>
    <property type="evidence" value="ECO:0007669"/>
    <property type="project" value="UniProtKB-KW"/>
</dbReference>
<evidence type="ECO:0000256" key="8">
    <source>
        <dbReference type="RuleBase" id="RU000532"/>
    </source>
</evidence>
<dbReference type="EMBL" id="PEVH01000021">
    <property type="protein sequence ID" value="PIU99268.1"/>
    <property type="molecule type" value="Genomic_DNA"/>
</dbReference>
<comment type="caution">
    <text evidence="9">The sequence shown here is derived from an EMBL/GenBank/DDBJ whole genome shotgun (WGS) entry which is preliminary data.</text>
</comment>
<evidence type="ECO:0000256" key="4">
    <source>
        <dbReference type="ARBA" id="ARBA00022741"/>
    </source>
</evidence>
<evidence type="ECO:0000313" key="10">
    <source>
        <dbReference type="Proteomes" id="UP000230131"/>
    </source>
</evidence>
<dbReference type="GO" id="GO:0005829">
    <property type="term" value="C:cytosol"/>
    <property type="evidence" value="ECO:0007669"/>
    <property type="project" value="TreeGrafter"/>
</dbReference>
<keyword evidence="3 8" id="KW-0808">Transferase</keyword>
<evidence type="ECO:0000256" key="7">
    <source>
        <dbReference type="PIRSR" id="PIRSR000724-2"/>
    </source>
</evidence>
<evidence type="ECO:0000256" key="2">
    <source>
        <dbReference type="ARBA" id="ARBA00013061"/>
    </source>
</evidence>
<evidence type="ECO:0000256" key="3">
    <source>
        <dbReference type="ARBA" id="ARBA00022679"/>
    </source>
</evidence>
<sequence>FNVENEDLERWQKNHKNIPFRIQAVLPTIKFLVNRGARVVILSHRGRPKPAKLVNYKKFSLKPFAKIISKLVKRPVQFIDFNLGTSDVQKLTSILRTSDVLKIFLLENLRFFDGEEKNDSAFAKKLASLGTFYVNDAFAVSHRKNASVAAITKYLPSYAGLRFEKEIKNLKIVMKKPKKPLAIIIGGAKISDKLGLIKNFSTGADYFLLGGGIANTFMAALGTPMKGSLYEEEMIPEAKKILKTMPKKIFLPIDFLINKNRFLDIGPKTINFYNKKIQAAKTIIWNGPMGKFEDRRFAKGTEKIAKTIFKNKKAKTVIGGGETIASLPLKPNVFLSTGGGAMLEFLAGKKLPGIEALRNKK</sequence>
<dbReference type="InterPro" id="IPR036043">
    <property type="entry name" value="Phosphoglycerate_kinase_sf"/>
</dbReference>
<evidence type="ECO:0000313" key="9">
    <source>
        <dbReference type="EMBL" id="PIU99268.1"/>
    </source>
</evidence>
<keyword evidence="5 8" id="KW-0418">Kinase</keyword>
<dbReference type="GO" id="GO:0006096">
    <property type="term" value="P:glycolytic process"/>
    <property type="evidence" value="ECO:0007669"/>
    <property type="project" value="InterPro"/>
</dbReference>
<dbReference type="Pfam" id="PF00162">
    <property type="entry name" value="PGK"/>
    <property type="match status" value="1"/>
</dbReference>
<dbReference type="GO" id="GO:0006094">
    <property type="term" value="P:gluconeogenesis"/>
    <property type="evidence" value="ECO:0007669"/>
    <property type="project" value="TreeGrafter"/>
</dbReference>